<dbReference type="PRINTS" id="PR00081">
    <property type="entry name" value="GDHRDH"/>
</dbReference>
<dbReference type="CDD" id="cd05233">
    <property type="entry name" value="SDR_c"/>
    <property type="match status" value="1"/>
</dbReference>
<accession>A0ABW2JBQ1</accession>
<protein>
    <submittedName>
        <fullName evidence="4">SDR family oxidoreductase</fullName>
    </submittedName>
</protein>
<gene>
    <name evidence="4" type="ORF">ACFQVC_04300</name>
</gene>
<evidence type="ECO:0000256" key="1">
    <source>
        <dbReference type="ARBA" id="ARBA00006484"/>
    </source>
</evidence>
<dbReference type="NCBIfam" id="NF005881">
    <property type="entry name" value="PRK07832.1"/>
    <property type="match status" value="1"/>
</dbReference>
<evidence type="ECO:0000256" key="3">
    <source>
        <dbReference type="RuleBase" id="RU000363"/>
    </source>
</evidence>
<dbReference type="PRINTS" id="PR00080">
    <property type="entry name" value="SDRFAMILY"/>
</dbReference>
<proteinExistence type="inferred from homology"/>
<dbReference type="InterPro" id="IPR036291">
    <property type="entry name" value="NAD(P)-bd_dom_sf"/>
</dbReference>
<dbReference type="InterPro" id="IPR002347">
    <property type="entry name" value="SDR_fam"/>
</dbReference>
<evidence type="ECO:0000256" key="2">
    <source>
        <dbReference type="ARBA" id="ARBA00023002"/>
    </source>
</evidence>
<dbReference type="SUPFAM" id="SSF51735">
    <property type="entry name" value="NAD(P)-binding Rossmann-fold domains"/>
    <property type="match status" value="1"/>
</dbReference>
<dbReference type="PANTHER" id="PTHR44196">
    <property type="entry name" value="DEHYDROGENASE/REDUCTASE SDR FAMILY MEMBER 7B"/>
    <property type="match status" value="1"/>
</dbReference>
<name>A0ABW2JBQ1_9ACTN</name>
<dbReference type="InterPro" id="IPR020904">
    <property type="entry name" value="Sc_DH/Rdtase_CS"/>
</dbReference>
<comment type="similarity">
    <text evidence="1 3">Belongs to the short-chain dehydrogenases/reductases (SDR) family.</text>
</comment>
<keyword evidence="5" id="KW-1185">Reference proteome</keyword>
<reference evidence="5" key="1">
    <citation type="journal article" date="2019" name="Int. J. Syst. Evol. Microbiol.">
        <title>The Global Catalogue of Microorganisms (GCM) 10K type strain sequencing project: providing services to taxonomists for standard genome sequencing and annotation.</title>
        <authorList>
            <consortium name="The Broad Institute Genomics Platform"/>
            <consortium name="The Broad Institute Genome Sequencing Center for Infectious Disease"/>
            <person name="Wu L."/>
            <person name="Ma J."/>
        </authorList>
    </citation>
    <scope>NUCLEOTIDE SEQUENCE [LARGE SCALE GENOMIC DNA]</scope>
    <source>
        <strain evidence="5">SYNS20</strain>
    </source>
</reference>
<dbReference type="Gene3D" id="3.40.50.720">
    <property type="entry name" value="NAD(P)-binding Rossmann-like Domain"/>
    <property type="match status" value="1"/>
</dbReference>
<evidence type="ECO:0000313" key="5">
    <source>
        <dbReference type="Proteomes" id="UP001596523"/>
    </source>
</evidence>
<sequence>MNWFEHGGKRGRGVNSLAGRRVFLTGAAGGIGRATAERAAAEGAVLLLTDLDADGLDATVRAVRAAGGSVAYSRAVDVSSYEEVRTMADAIHADGGAVDVVMNVAGISAWGTVETLQHRHWRAMVEVDLMGPIHVIESFLPAMVAARRGGHLVNVSSAAGLIGLPWHAPYSAAKFGLRGVSEVLRFDLRRHRIGVTLVCPGAVDTPLTETVEIVGVDRESPAMKRLSSAFRARAARPEEVAEKILDGVRHGRYLVHTSQGVRLLHGLQRLAPPLYVLAMRIANRAADRFLGAAVSTRPAGGGIR</sequence>
<keyword evidence="2" id="KW-0560">Oxidoreductase</keyword>
<organism evidence="4 5">
    <name type="scientific">Streptomyces monticola</name>
    <dbReference type="NCBI Taxonomy" id="2666263"/>
    <lineage>
        <taxon>Bacteria</taxon>
        <taxon>Bacillati</taxon>
        <taxon>Actinomycetota</taxon>
        <taxon>Actinomycetes</taxon>
        <taxon>Kitasatosporales</taxon>
        <taxon>Streptomycetaceae</taxon>
        <taxon>Streptomyces</taxon>
    </lineage>
</organism>
<dbReference type="EMBL" id="JBHTCF010000001">
    <property type="protein sequence ID" value="MFC7303435.1"/>
    <property type="molecule type" value="Genomic_DNA"/>
</dbReference>
<dbReference type="Proteomes" id="UP001596523">
    <property type="component" value="Unassembled WGS sequence"/>
</dbReference>
<comment type="caution">
    <text evidence="4">The sequence shown here is derived from an EMBL/GenBank/DDBJ whole genome shotgun (WGS) entry which is preliminary data.</text>
</comment>
<dbReference type="RefSeq" id="WP_381826537.1">
    <property type="nucleotide sequence ID" value="NZ_JBHTCF010000001.1"/>
</dbReference>
<dbReference type="Pfam" id="PF00106">
    <property type="entry name" value="adh_short"/>
    <property type="match status" value="1"/>
</dbReference>
<evidence type="ECO:0000313" key="4">
    <source>
        <dbReference type="EMBL" id="MFC7303435.1"/>
    </source>
</evidence>
<dbReference type="PANTHER" id="PTHR44196:SF1">
    <property type="entry name" value="DEHYDROGENASE_REDUCTASE SDR FAMILY MEMBER 7B"/>
    <property type="match status" value="1"/>
</dbReference>
<dbReference type="PROSITE" id="PS00061">
    <property type="entry name" value="ADH_SHORT"/>
    <property type="match status" value="1"/>
</dbReference>